<proteinExistence type="predicted"/>
<organism evidence="2 3">
    <name type="scientific">Prorocentrum cordatum</name>
    <dbReference type="NCBI Taxonomy" id="2364126"/>
    <lineage>
        <taxon>Eukaryota</taxon>
        <taxon>Sar</taxon>
        <taxon>Alveolata</taxon>
        <taxon>Dinophyceae</taxon>
        <taxon>Prorocentrales</taxon>
        <taxon>Prorocentraceae</taxon>
        <taxon>Prorocentrum</taxon>
    </lineage>
</organism>
<feature type="region of interest" description="Disordered" evidence="1">
    <location>
        <begin position="27"/>
        <end position="100"/>
    </location>
</feature>
<dbReference type="EMBL" id="CAUYUJ010016704">
    <property type="protein sequence ID" value="CAK0868008.1"/>
    <property type="molecule type" value="Genomic_DNA"/>
</dbReference>
<protein>
    <submittedName>
        <fullName evidence="2">Uncharacterized protein</fullName>
    </submittedName>
</protein>
<feature type="compositionally biased region" description="Basic residues" evidence="1">
    <location>
        <begin position="81"/>
        <end position="92"/>
    </location>
</feature>
<comment type="caution">
    <text evidence="2">The sequence shown here is derived from an EMBL/GenBank/DDBJ whole genome shotgun (WGS) entry which is preliminary data.</text>
</comment>
<evidence type="ECO:0000256" key="1">
    <source>
        <dbReference type="SAM" id="MobiDB-lite"/>
    </source>
</evidence>
<accession>A0ABN9V599</accession>
<feature type="compositionally biased region" description="Low complexity" evidence="1">
    <location>
        <begin position="48"/>
        <end position="80"/>
    </location>
</feature>
<gene>
    <name evidence="2" type="ORF">PCOR1329_LOCUS54806</name>
</gene>
<name>A0ABN9V599_9DINO</name>
<evidence type="ECO:0000313" key="3">
    <source>
        <dbReference type="Proteomes" id="UP001189429"/>
    </source>
</evidence>
<evidence type="ECO:0000313" key="2">
    <source>
        <dbReference type="EMBL" id="CAK0868008.1"/>
    </source>
</evidence>
<keyword evidence="3" id="KW-1185">Reference proteome</keyword>
<sequence length="100" mass="10540">MGWQRALDAQWLPLLEPGLARQVLGPRCKRATAGQGDRPGSPALAAQAQGPRRMPGGAAAGPPNPLPGVRGCRGRVPGLLHQRRQGQRRGRRGAGQPFAI</sequence>
<reference evidence="2" key="1">
    <citation type="submission" date="2023-10" db="EMBL/GenBank/DDBJ databases">
        <authorList>
            <person name="Chen Y."/>
            <person name="Shah S."/>
            <person name="Dougan E. K."/>
            <person name="Thang M."/>
            <person name="Chan C."/>
        </authorList>
    </citation>
    <scope>NUCLEOTIDE SEQUENCE [LARGE SCALE GENOMIC DNA]</scope>
</reference>
<dbReference type="Proteomes" id="UP001189429">
    <property type="component" value="Unassembled WGS sequence"/>
</dbReference>